<evidence type="ECO:0000256" key="1">
    <source>
        <dbReference type="ARBA" id="ARBA00004496"/>
    </source>
</evidence>
<dbReference type="Pfam" id="PF00756">
    <property type="entry name" value="Esterase"/>
    <property type="match status" value="1"/>
</dbReference>
<dbReference type="InterPro" id="IPR013783">
    <property type="entry name" value="Ig-like_fold"/>
</dbReference>
<gene>
    <name evidence="7" type="ORF">DF183_10430</name>
</gene>
<feature type="chain" id="PRO_5015470690" evidence="5">
    <location>
        <begin position="21"/>
        <end position="525"/>
    </location>
</feature>
<accession>A0A2U2BM39</accession>
<comment type="subcellular location">
    <subcellularLocation>
        <location evidence="1">Cytoplasm</location>
    </subcellularLocation>
</comment>
<dbReference type="AlphaFoldDB" id="A0A2U2BM39"/>
<evidence type="ECO:0000313" key="7">
    <source>
        <dbReference type="EMBL" id="PWE15081.1"/>
    </source>
</evidence>
<proteinExistence type="inferred from homology"/>
<comment type="similarity">
    <text evidence="4">Belongs to the Fes family.</text>
</comment>
<evidence type="ECO:0000256" key="3">
    <source>
        <dbReference type="ARBA" id="ARBA00022801"/>
    </source>
</evidence>
<dbReference type="SUPFAM" id="SSF53474">
    <property type="entry name" value="alpha/beta-Hydrolases"/>
    <property type="match status" value="1"/>
</dbReference>
<dbReference type="RefSeq" id="WP_109089035.1">
    <property type="nucleotide sequence ID" value="NZ_QEXO01000002.1"/>
</dbReference>
<dbReference type="Gene3D" id="3.40.50.1820">
    <property type="entry name" value="alpha/beta hydrolase"/>
    <property type="match status" value="1"/>
</dbReference>
<dbReference type="GO" id="GO:0005506">
    <property type="term" value="F:iron ion binding"/>
    <property type="evidence" value="ECO:0007669"/>
    <property type="project" value="InterPro"/>
</dbReference>
<keyword evidence="5" id="KW-0732">Signal</keyword>
<dbReference type="Gene3D" id="2.60.40.10">
    <property type="entry name" value="Immunoglobulins"/>
    <property type="match status" value="1"/>
</dbReference>
<reference evidence="7 8" key="2">
    <citation type="submission" date="2018-05" db="EMBL/GenBank/DDBJ databases">
        <authorList>
            <person name="Lanie J.A."/>
            <person name="Ng W.-L."/>
            <person name="Kazmierczak K.M."/>
            <person name="Andrzejewski T.M."/>
            <person name="Davidsen T.M."/>
            <person name="Wayne K.J."/>
            <person name="Tettelin H."/>
            <person name="Glass J.I."/>
            <person name="Rusch D."/>
            <person name="Podicherti R."/>
            <person name="Tsui H.-C.T."/>
            <person name="Winkler M.E."/>
        </authorList>
    </citation>
    <scope>NUCLEOTIDE SEQUENCE [LARGE SCALE GENOMIC DNA]</scope>
    <source>
        <strain evidence="7 8">YBY</strain>
    </source>
</reference>
<dbReference type="GO" id="GO:0005737">
    <property type="term" value="C:cytoplasm"/>
    <property type="evidence" value="ECO:0007669"/>
    <property type="project" value="UniProtKB-SubCell"/>
</dbReference>
<sequence>MLRAPVVAVLMVGMVGSAWAATLPSAQGEVQAHEHHERILSLQQDDLVQGSWQHSGDVALELFGPDGKVIRHWADAPAQGGPFGFIASTAGEYRLRVLGQGEYQWQVKSVTAPQTPAQAEPLQGDVIRQWSMRLRAGEPARGFWDYVQRVGSPLVERYSNTHDRVTFVWRGARNEVRLHGGPFSYTDRMHRLGESDIWYITYDLPRDARFAYRMAPDVPYVGQSMARDVLRAALQRDPHNPNALPENSKDLFDGESVLRLTQAPAEVVALEPQQLGQGQWRTERLPSEALGVERQVQIYQPAGTRAQEIDHTLILFDGRDYRELARAPAMLDTLIAQGRVEPMWLVLVDNPGMAERARELPPNEAYIKFLDKELMPWLNAQGVQLTADKTAIGGSSYGGLAAMNAAWRLPQWFGNVLSMSGSFWWAPTGDARGQWLTRQMADSEAVPVKIYMSAGGFESSGSSRDVSLVQANRHLDDVLRARGYDVRYVESATAHDFVAWRDALALGLEHLFGIEQGEAPVEDKK</sequence>
<dbReference type="InterPro" id="IPR000801">
    <property type="entry name" value="Esterase-like"/>
</dbReference>
<dbReference type="InterPro" id="IPR029058">
    <property type="entry name" value="AB_hydrolase_fold"/>
</dbReference>
<dbReference type="Proteomes" id="UP000245216">
    <property type="component" value="Unassembled WGS sequence"/>
</dbReference>
<dbReference type="GO" id="GO:0008849">
    <property type="term" value="F:enterochelin esterase activity"/>
    <property type="evidence" value="ECO:0007669"/>
    <property type="project" value="InterPro"/>
</dbReference>
<feature type="signal peptide" evidence="5">
    <location>
        <begin position="1"/>
        <end position="20"/>
    </location>
</feature>
<dbReference type="Pfam" id="PF11806">
    <property type="entry name" value="Enterochelin_N"/>
    <property type="match status" value="1"/>
</dbReference>
<evidence type="ECO:0000259" key="6">
    <source>
        <dbReference type="Pfam" id="PF11806"/>
    </source>
</evidence>
<evidence type="ECO:0000256" key="2">
    <source>
        <dbReference type="ARBA" id="ARBA00022490"/>
    </source>
</evidence>
<reference evidence="7 8" key="1">
    <citation type="submission" date="2018-05" db="EMBL/GenBank/DDBJ databases">
        <title>Genome Sequence of an Efficient Indole-Degrading Bacterium, Alcaligenes sp.YBY.</title>
        <authorList>
            <person name="Yang B."/>
        </authorList>
    </citation>
    <scope>NUCLEOTIDE SEQUENCE [LARGE SCALE GENOMIC DNA]</scope>
    <source>
        <strain evidence="7 8">YBY</strain>
    </source>
</reference>
<comment type="caution">
    <text evidence="7">The sequence shown here is derived from an EMBL/GenBank/DDBJ whole genome shotgun (WGS) entry which is preliminary data.</text>
</comment>
<protein>
    <submittedName>
        <fullName evidence="7">Esterase</fullName>
    </submittedName>
</protein>
<dbReference type="STRING" id="511.UZ73_09215"/>
<name>A0A2U2BM39_ALCFA</name>
<keyword evidence="2" id="KW-0963">Cytoplasm</keyword>
<feature type="domain" description="Enterochelin esterase N-terminal" evidence="6">
    <location>
        <begin position="164"/>
        <end position="266"/>
    </location>
</feature>
<dbReference type="SUPFAM" id="SSF81296">
    <property type="entry name" value="E set domains"/>
    <property type="match status" value="1"/>
</dbReference>
<dbReference type="InterPro" id="IPR021764">
    <property type="entry name" value="Enterochelin_esterase_N"/>
</dbReference>
<organism evidence="7 8">
    <name type="scientific">Alcaligenes faecalis</name>
    <dbReference type="NCBI Taxonomy" id="511"/>
    <lineage>
        <taxon>Bacteria</taxon>
        <taxon>Pseudomonadati</taxon>
        <taxon>Pseudomonadota</taxon>
        <taxon>Betaproteobacteria</taxon>
        <taxon>Burkholderiales</taxon>
        <taxon>Alcaligenaceae</taxon>
        <taxon>Alcaligenes</taxon>
    </lineage>
</organism>
<dbReference type="PANTHER" id="PTHR48098">
    <property type="entry name" value="ENTEROCHELIN ESTERASE-RELATED"/>
    <property type="match status" value="1"/>
</dbReference>
<dbReference type="InterPro" id="IPR050583">
    <property type="entry name" value="Mycobacterial_A85_antigen"/>
</dbReference>
<evidence type="ECO:0000256" key="5">
    <source>
        <dbReference type="SAM" id="SignalP"/>
    </source>
</evidence>
<dbReference type="GO" id="GO:0006826">
    <property type="term" value="P:iron ion transport"/>
    <property type="evidence" value="ECO:0007669"/>
    <property type="project" value="InterPro"/>
</dbReference>
<evidence type="ECO:0000256" key="4">
    <source>
        <dbReference type="ARBA" id="ARBA00024201"/>
    </source>
</evidence>
<dbReference type="EMBL" id="QEXO01000002">
    <property type="protein sequence ID" value="PWE15081.1"/>
    <property type="molecule type" value="Genomic_DNA"/>
</dbReference>
<dbReference type="PANTHER" id="PTHR48098:SF3">
    <property type="entry name" value="IRON(III) ENTEROBACTIN ESTERASE"/>
    <property type="match status" value="1"/>
</dbReference>
<evidence type="ECO:0000313" key="8">
    <source>
        <dbReference type="Proteomes" id="UP000245216"/>
    </source>
</evidence>
<dbReference type="InterPro" id="IPR014756">
    <property type="entry name" value="Ig_E-set"/>
</dbReference>
<keyword evidence="3" id="KW-0378">Hydrolase</keyword>